<evidence type="ECO:0000256" key="10">
    <source>
        <dbReference type="RuleBase" id="RU003357"/>
    </source>
</evidence>
<dbReference type="InterPro" id="IPR037066">
    <property type="entry name" value="Plug_dom_sf"/>
</dbReference>
<keyword evidence="4" id="KW-1134">Transmembrane beta strand</keyword>
<accession>A0A3R8RYT3</accession>
<proteinExistence type="inferred from homology"/>
<evidence type="ECO:0000259" key="11">
    <source>
        <dbReference type="Pfam" id="PF00593"/>
    </source>
</evidence>
<evidence type="ECO:0000256" key="4">
    <source>
        <dbReference type="ARBA" id="ARBA00022452"/>
    </source>
</evidence>
<name>A0A3R8RYT3_9BURK</name>
<comment type="caution">
    <text evidence="13">The sequence shown here is derived from an EMBL/GenBank/DDBJ whole genome shotgun (WGS) entry which is preliminary data.</text>
</comment>
<organism evidence="13 14">
    <name type="scientific">Aquabacterium soli</name>
    <dbReference type="NCBI Taxonomy" id="2493092"/>
    <lineage>
        <taxon>Bacteria</taxon>
        <taxon>Pseudomonadati</taxon>
        <taxon>Pseudomonadota</taxon>
        <taxon>Betaproteobacteria</taxon>
        <taxon>Burkholderiales</taxon>
        <taxon>Aquabacterium</taxon>
    </lineage>
</organism>
<evidence type="ECO:0000256" key="5">
    <source>
        <dbReference type="ARBA" id="ARBA00022692"/>
    </source>
</evidence>
<sequence length="729" mass="79578">MRHVFTKRGASLLCITLMAGQSARSQDATAPAGSPISGVTALPDVSVQSTREQAVVDMQEPTFTLKGPMLRNRAAATLGATLQDELGVANASFGSNVGLPVIRGLGGSRVRTLVGGAGTNDASNISADHAVMAEPLLADSITVWKGPSAIRFGGGAMGGAVEIEDGRIPMTLPRRTQFRGDLRGGTEGRSAVVKIDGRWPGSVAWHIDVHGREQFTTKVPGWAQDEAAITQQFALPPTRNTWGRVLNTDARSSGGAVGASWLGETGWLGLSLSTLQQNYGIPPGGHSHSHGADTSTAAADERVRIDAQQQRLDLRGELELSSEVLKKIKWRSAHTDYRHDELEGGQAATTFRNKVNEFKVELEHTLMQALLPSPRHGQATGTIGMHVTERAFSALGREAFAPRTAASQAALFTVQGWRQGPWQFDIGARIEYVSYRPAEYGLSRDGSDVIKQPPERRLRPGSWSASVRRDVGEGHVTLTRWMVSRAPDIQELYADGPHMATRTYDLGRESMGVETLRGWDLGVSQPLGGFTVEVNAYRYASSNYIYQRSTGRFYNTDSGGVRFECARLDLCLPVTQYEQAPAELQGYELELSHPWRWAIRESPALHGRVALTSDAVRGRLTSGAALPRLPPQRFGLRLEANWQATMAELHALRGMPQQRPGDQETATDGWFQLHGSLRHTTRMADGQRLSWFLLARNITNQQVRNSTSFLRSYAPEPGRLVQLGVEVSL</sequence>
<keyword evidence="3" id="KW-0813">Transport</keyword>
<dbReference type="InterPro" id="IPR039426">
    <property type="entry name" value="TonB-dep_rcpt-like"/>
</dbReference>
<comment type="similarity">
    <text evidence="2 10">Belongs to the TonB-dependent receptor family.</text>
</comment>
<keyword evidence="14" id="KW-1185">Reference proteome</keyword>
<dbReference type="Proteomes" id="UP000269265">
    <property type="component" value="Unassembled WGS sequence"/>
</dbReference>
<protein>
    <submittedName>
        <fullName evidence="13">TonB-dependent receptor</fullName>
    </submittedName>
</protein>
<evidence type="ECO:0000256" key="8">
    <source>
        <dbReference type="ARBA" id="ARBA00023170"/>
    </source>
</evidence>
<evidence type="ECO:0000256" key="1">
    <source>
        <dbReference type="ARBA" id="ARBA00004571"/>
    </source>
</evidence>
<dbReference type="Pfam" id="PF00593">
    <property type="entry name" value="TonB_dep_Rec_b-barrel"/>
    <property type="match status" value="1"/>
</dbReference>
<dbReference type="SUPFAM" id="SSF56935">
    <property type="entry name" value="Porins"/>
    <property type="match status" value="1"/>
</dbReference>
<keyword evidence="6 10" id="KW-0798">TonB box</keyword>
<keyword evidence="9" id="KW-0998">Cell outer membrane</keyword>
<reference evidence="13 14" key="1">
    <citation type="submission" date="2018-12" db="EMBL/GenBank/DDBJ databases">
        <title>The whole draft genome of Aquabacterium sp. SJQ9.</title>
        <authorList>
            <person name="Sun L."/>
            <person name="Gao X."/>
            <person name="Chen W."/>
            <person name="Huang K."/>
        </authorList>
    </citation>
    <scope>NUCLEOTIDE SEQUENCE [LARGE SCALE GENOMIC DNA]</scope>
    <source>
        <strain evidence="13 14">SJQ9</strain>
    </source>
</reference>
<evidence type="ECO:0000259" key="12">
    <source>
        <dbReference type="Pfam" id="PF07715"/>
    </source>
</evidence>
<evidence type="ECO:0000256" key="2">
    <source>
        <dbReference type="ARBA" id="ARBA00009810"/>
    </source>
</evidence>
<evidence type="ECO:0000256" key="7">
    <source>
        <dbReference type="ARBA" id="ARBA00023136"/>
    </source>
</evidence>
<feature type="domain" description="TonB-dependent receptor plug" evidence="12">
    <location>
        <begin position="62"/>
        <end position="160"/>
    </location>
</feature>
<dbReference type="InterPro" id="IPR036942">
    <property type="entry name" value="Beta-barrel_TonB_sf"/>
</dbReference>
<evidence type="ECO:0000256" key="6">
    <source>
        <dbReference type="ARBA" id="ARBA00023077"/>
    </source>
</evidence>
<evidence type="ECO:0000256" key="3">
    <source>
        <dbReference type="ARBA" id="ARBA00022448"/>
    </source>
</evidence>
<dbReference type="GO" id="GO:0009279">
    <property type="term" value="C:cell outer membrane"/>
    <property type="evidence" value="ECO:0007669"/>
    <property type="project" value="UniProtKB-SubCell"/>
</dbReference>
<keyword evidence="5" id="KW-0812">Transmembrane</keyword>
<dbReference type="AlphaFoldDB" id="A0A3R8RYT3"/>
<keyword evidence="7 10" id="KW-0472">Membrane</keyword>
<dbReference type="PANTHER" id="PTHR30069">
    <property type="entry name" value="TONB-DEPENDENT OUTER MEMBRANE RECEPTOR"/>
    <property type="match status" value="1"/>
</dbReference>
<dbReference type="PANTHER" id="PTHR30069:SF40">
    <property type="entry name" value="TONB-DEPENDENT RECEPTOR NMB0964-RELATED"/>
    <property type="match status" value="1"/>
</dbReference>
<dbReference type="EMBL" id="RSED01000028">
    <property type="protein sequence ID" value="RRS01067.1"/>
    <property type="molecule type" value="Genomic_DNA"/>
</dbReference>
<dbReference type="GO" id="GO:0015344">
    <property type="term" value="F:siderophore uptake transmembrane transporter activity"/>
    <property type="evidence" value="ECO:0007669"/>
    <property type="project" value="TreeGrafter"/>
</dbReference>
<evidence type="ECO:0000313" key="13">
    <source>
        <dbReference type="EMBL" id="RRS01067.1"/>
    </source>
</evidence>
<dbReference type="InterPro" id="IPR000531">
    <property type="entry name" value="Beta-barrel_TonB"/>
</dbReference>
<dbReference type="Pfam" id="PF07715">
    <property type="entry name" value="Plug"/>
    <property type="match status" value="1"/>
</dbReference>
<dbReference type="Gene3D" id="2.40.170.20">
    <property type="entry name" value="TonB-dependent receptor, beta-barrel domain"/>
    <property type="match status" value="1"/>
</dbReference>
<feature type="domain" description="TonB-dependent receptor-like beta-barrel" evidence="11">
    <location>
        <begin position="290"/>
        <end position="679"/>
    </location>
</feature>
<comment type="subcellular location">
    <subcellularLocation>
        <location evidence="1">Cell outer membrane</location>
        <topology evidence="1">Multi-pass membrane protein</topology>
    </subcellularLocation>
</comment>
<keyword evidence="8 13" id="KW-0675">Receptor</keyword>
<evidence type="ECO:0000256" key="9">
    <source>
        <dbReference type="ARBA" id="ARBA00023237"/>
    </source>
</evidence>
<dbReference type="InterPro" id="IPR012910">
    <property type="entry name" value="Plug_dom"/>
</dbReference>
<dbReference type="Gene3D" id="2.170.130.10">
    <property type="entry name" value="TonB-dependent receptor, plug domain"/>
    <property type="match status" value="1"/>
</dbReference>
<evidence type="ECO:0000313" key="14">
    <source>
        <dbReference type="Proteomes" id="UP000269265"/>
    </source>
</evidence>
<dbReference type="GO" id="GO:0044718">
    <property type="term" value="P:siderophore transmembrane transport"/>
    <property type="evidence" value="ECO:0007669"/>
    <property type="project" value="TreeGrafter"/>
</dbReference>
<gene>
    <name evidence="13" type="ORF">EIP75_21990</name>
</gene>